<feature type="region of interest" description="Disordered" evidence="1">
    <location>
        <begin position="170"/>
        <end position="193"/>
    </location>
</feature>
<feature type="compositionally biased region" description="Basic and acidic residues" evidence="1">
    <location>
        <begin position="614"/>
        <end position="631"/>
    </location>
</feature>
<feature type="compositionally biased region" description="Polar residues" evidence="1">
    <location>
        <begin position="390"/>
        <end position="418"/>
    </location>
</feature>
<feature type="region of interest" description="Disordered" evidence="1">
    <location>
        <begin position="604"/>
        <end position="631"/>
    </location>
</feature>
<accession>A0A5J4V9Q2</accession>
<comment type="caution">
    <text evidence="2">The sequence shown here is derived from an EMBL/GenBank/DDBJ whole genome shotgun (WGS) entry which is preliminary data.</text>
</comment>
<protein>
    <submittedName>
        <fullName evidence="2">Uncharacterized protein</fullName>
    </submittedName>
</protein>
<evidence type="ECO:0000313" key="2">
    <source>
        <dbReference type="EMBL" id="KAA6379245.1"/>
    </source>
</evidence>
<evidence type="ECO:0000313" key="3">
    <source>
        <dbReference type="Proteomes" id="UP000324800"/>
    </source>
</evidence>
<feature type="compositionally biased region" description="Polar residues" evidence="1">
    <location>
        <begin position="345"/>
        <end position="355"/>
    </location>
</feature>
<feature type="compositionally biased region" description="Basic and acidic residues" evidence="1">
    <location>
        <begin position="176"/>
        <end position="189"/>
    </location>
</feature>
<feature type="compositionally biased region" description="Basic and acidic residues" evidence="1">
    <location>
        <begin position="419"/>
        <end position="434"/>
    </location>
</feature>
<proteinExistence type="predicted"/>
<dbReference type="EMBL" id="SNRW01008614">
    <property type="protein sequence ID" value="KAA6379245.1"/>
    <property type="molecule type" value="Genomic_DNA"/>
</dbReference>
<dbReference type="AlphaFoldDB" id="A0A5J4V9Q2"/>
<feature type="region of interest" description="Disordered" evidence="1">
    <location>
        <begin position="541"/>
        <end position="560"/>
    </location>
</feature>
<feature type="region of interest" description="Disordered" evidence="1">
    <location>
        <begin position="386"/>
        <end position="434"/>
    </location>
</feature>
<gene>
    <name evidence="2" type="ORF">EZS28_025230</name>
</gene>
<reference evidence="2 3" key="1">
    <citation type="submission" date="2019-03" db="EMBL/GenBank/DDBJ databases">
        <title>Single cell metagenomics reveals metabolic interactions within the superorganism composed of flagellate Streblomastix strix and complex community of Bacteroidetes bacteria on its surface.</title>
        <authorList>
            <person name="Treitli S.C."/>
            <person name="Kolisko M."/>
            <person name="Husnik F."/>
            <person name="Keeling P."/>
            <person name="Hampl V."/>
        </authorList>
    </citation>
    <scope>NUCLEOTIDE SEQUENCE [LARGE SCALE GENOMIC DNA]</scope>
    <source>
        <strain evidence="2">ST1C</strain>
    </source>
</reference>
<feature type="compositionally biased region" description="Basic and acidic residues" evidence="1">
    <location>
        <begin position="543"/>
        <end position="560"/>
    </location>
</feature>
<feature type="compositionally biased region" description="Basic and acidic residues" evidence="1">
    <location>
        <begin position="305"/>
        <end position="320"/>
    </location>
</feature>
<dbReference type="Proteomes" id="UP000324800">
    <property type="component" value="Unassembled WGS sequence"/>
</dbReference>
<feature type="region of interest" description="Disordered" evidence="1">
    <location>
        <begin position="288"/>
        <end position="355"/>
    </location>
</feature>
<sequence>MGIQNRTKEEVHTLEIFPRIPMEEILQPQPDTGMGGKTIRYLETWKLVKGVEFIQKGFPIVQKRGQREEVVRETENLSILGLKRRGNSIHREIGGRIKRKHNEWNRLSERFDQERRQKNKLRSKISFSPPNSISTTQTIPSIRSIGESLLIQGNAVWNTALPNLLRTSISNGSNEDTERVRHKNSELRRRSAPPTLEQRKIAKINHNNNENFGSIWLDNSLGKMRNRTKITDQLPRLDLELREDGHKDDRPKKTGTTLLIKEIYQLNIETNPDQDKISSLSNRQAQFFKSTSKRSFSLPKTNGPSKDKSTEEQRMGREYESTQGNPSRTLLVAGSDSEELRDNTRSGYSRGSNNIKRIPEGLQRAANQCDPHLVRQLYRSIRFSKAESRGNFSSGSEENSQAMSTTENTKTNSKQSRIFKQDNRRTKQVEHPGRLFSKERNIHSHLSSVGDNTNTRLVRNRGKQTRGQVSGSRRGRGRGRMAERIFETMEGGDLLDPPTNSEDWKSTDRLGKVQTKVNHGRTLVARSNIVHTLANRQQRIHYSRRELSDSDPRDGDDGKEVHATIRKIATFHMYQESIKEEKCQQSFQTIQQQTRETQQMIIEGQKYNIKKKQGKQEKGNQSDVRKHDGGV</sequence>
<feature type="compositionally biased region" description="Polar residues" evidence="1">
    <location>
        <begin position="288"/>
        <end position="304"/>
    </location>
</feature>
<evidence type="ECO:0000256" key="1">
    <source>
        <dbReference type="SAM" id="MobiDB-lite"/>
    </source>
</evidence>
<dbReference type="OrthoDB" id="9632826at2759"/>
<name>A0A5J4V9Q2_9EUKA</name>
<organism evidence="2 3">
    <name type="scientific">Streblomastix strix</name>
    <dbReference type="NCBI Taxonomy" id="222440"/>
    <lineage>
        <taxon>Eukaryota</taxon>
        <taxon>Metamonada</taxon>
        <taxon>Preaxostyla</taxon>
        <taxon>Oxymonadida</taxon>
        <taxon>Streblomastigidae</taxon>
        <taxon>Streblomastix</taxon>
    </lineage>
</organism>